<protein>
    <submittedName>
        <fullName evidence="2">Uncharacterized protein</fullName>
    </submittedName>
</protein>
<accession>A0ABQ4F4C3</accession>
<evidence type="ECO:0000313" key="3">
    <source>
        <dbReference type="Proteomes" id="UP000621500"/>
    </source>
</evidence>
<proteinExistence type="predicted"/>
<evidence type="ECO:0000256" key="1">
    <source>
        <dbReference type="SAM" id="MobiDB-lite"/>
    </source>
</evidence>
<comment type="caution">
    <text evidence="2">The sequence shown here is derived from an EMBL/GenBank/DDBJ whole genome shotgun (WGS) entry which is preliminary data.</text>
</comment>
<reference evidence="2 3" key="1">
    <citation type="submission" date="2021-01" db="EMBL/GenBank/DDBJ databases">
        <title>Whole genome shotgun sequence of Plantactinospora mayteni NBRC 109088.</title>
        <authorList>
            <person name="Komaki H."/>
            <person name="Tamura T."/>
        </authorList>
    </citation>
    <scope>NUCLEOTIDE SEQUENCE [LARGE SCALE GENOMIC DNA]</scope>
    <source>
        <strain evidence="2 3">NBRC 109088</strain>
    </source>
</reference>
<name>A0ABQ4F4C3_9ACTN</name>
<dbReference type="Proteomes" id="UP000621500">
    <property type="component" value="Unassembled WGS sequence"/>
</dbReference>
<sequence length="110" mass="12212">MSCHPPASRRSVTDPELAADIRAVYAELADRRRRVDGWPREHWERAAYAALRDGRDVLAGLPDDVSLTVLVEAVSLVLNQRRPDQPAQARAVAEAVQLPEPQRGPARQGR</sequence>
<dbReference type="EMBL" id="BONX01000084">
    <property type="protein sequence ID" value="GIH01770.1"/>
    <property type="molecule type" value="Genomic_DNA"/>
</dbReference>
<evidence type="ECO:0000313" key="2">
    <source>
        <dbReference type="EMBL" id="GIH01770.1"/>
    </source>
</evidence>
<feature type="region of interest" description="Disordered" evidence="1">
    <location>
        <begin position="81"/>
        <end position="110"/>
    </location>
</feature>
<gene>
    <name evidence="2" type="ORF">Pma05_83420</name>
</gene>
<organism evidence="2 3">
    <name type="scientific">Plantactinospora mayteni</name>
    <dbReference type="NCBI Taxonomy" id="566021"/>
    <lineage>
        <taxon>Bacteria</taxon>
        <taxon>Bacillati</taxon>
        <taxon>Actinomycetota</taxon>
        <taxon>Actinomycetes</taxon>
        <taxon>Micromonosporales</taxon>
        <taxon>Micromonosporaceae</taxon>
        <taxon>Plantactinospora</taxon>
    </lineage>
</organism>
<keyword evidence="3" id="KW-1185">Reference proteome</keyword>